<evidence type="ECO:0000313" key="1">
    <source>
        <dbReference type="EMBL" id="RMJ11011.1"/>
    </source>
</evidence>
<dbReference type="Proteomes" id="UP000277212">
    <property type="component" value="Unassembled WGS sequence"/>
</dbReference>
<comment type="caution">
    <text evidence="1">The sequence shown here is derived from an EMBL/GenBank/DDBJ whole genome shotgun (WGS) entry which is preliminary data.</text>
</comment>
<proteinExistence type="predicted"/>
<dbReference type="OrthoDB" id="10416711at2759"/>
<evidence type="ECO:0000313" key="2">
    <source>
        <dbReference type="Proteomes" id="UP000277212"/>
    </source>
</evidence>
<gene>
    <name evidence="1" type="ORF">CDV36_009345</name>
</gene>
<dbReference type="AlphaFoldDB" id="A0A3M2S0D8"/>
<name>A0A3M2S0D8_9HYPO</name>
<sequence>MDGPTDRVLLYNGTGSILTQPADGRTCGEIRDSPRQALILFLPTSSTPRAGQKAALFAVISAGLCHTYIPRTITRHLILSPAASIDAGIQATSAPSLWLQPSSAYVVGSHQSRPSAYHCATHAGNTIQHYSAPVRSITHHRPPVHQPFSQPGPDLDPCFLVPVLLVDPEDARRTRHRHRAPVCKKETNKVTYNHPQHPPTLV</sequence>
<reference evidence="1 2" key="1">
    <citation type="submission" date="2017-06" db="EMBL/GenBank/DDBJ databases">
        <title>Comparative genomic analysis of Ambrosia Fusariam Clade fungi.</title>
        <authorList>
            <person name="Stajich J.E."/>
            <person name="Carrillo J."/>
            <person name="Kijimoto T."/>
            <person name="Eskalen A."/>
            <person name="O'Donnell K."/>
            <person name="Kasson M."/>
        </authorList>
    </citation>
    <scope>NUCLEOTIDE SEQUENCE [LARGE SCALE GENOMIC DNA]</scope>
    <source>
        <strain evidence="1">UCR3666</strain>
    </source>
</reference>
<keyword evidence="2" id="KW-1185">Reference proteome</keyword>
<dbReference type="EMBL" id="NKUJ01000182">
    <property type="protein sequence ID" value="RMJ11011.1"/>
    <property type="molecule type" value="Genomic_DNA"/>
</dbReference>
<accession>A0A3M2S0D8</accession>
<protein>
    <submittedName>
        <fullName evidence="1">Uncharacterized protein</fullName>
    </submittedName>
</protein>
<organism evidence="1 2">
    <name type="scientific">Fusarium kuroshium</name>
    <dbReference type="NCBI Taxonomy" id="2010991"/>
    <lineage>
        <taxon>Eukaryota</taxon>
        <taxon>Fungi</taxon>
        <taxon>Dikarya</taxon>
        <taxon>Ascomycota</taxon>
        <taxon>Pezizomycotina</taxon>
        <taxon>Sordariomycetes</taxon>
        <taxon>Hypocreomycetidae</taxon>
        <taxon>Hypocreales</taxon>
        <taxon>Nectriaceae</taxon>
        <taxon>Fusarium</taxon>
        <taxon>Fusarium solani species complex</taxon>
    </lineage>
</organism>